<evidence type="ECO:0000313" key="1">
    <source>
        <dbReference type="EMBL" id="ERG68070.1"/>
    </source>
</evidence>
<dbReference type="RefSeq" id="WP_021065830.1">
    <property type="nucleotide sequence ID" value="NZ_ATCL01000012.1"/>
</dbReference>
<gene>
    <name evidence="1" type="ORF">M467_12340</name>
</gene>
<dbReference type="EMBL" id="ATCL01000012">
    <property type="protein sequence ID" value="ERG68070.1"/>
    <property type="molecule type" value="Genomic_DNA"/>
</dbReference>
<dbReference type="AlphaFoldDB" id="U1N698"/>
<evidence type="ECO:0000313" key="2">
    <source>
        <dbReference type="Proteomes" id="UP000016464"/>
    </source>
</evidence>
<keyword evidence="2" id="KW-1185">Reference proteome</keyword>
<name>U1N698_9BACL</name>
<reference evidence="1 2" key="1">
    <citation type="journal article" date="2013" name="Genome Announc.">
        <title>Draft Genome Sequence of Exiguobacterium pavilionensis Strain RW-2, with Wide Thermal, Salinity, and pH Tolerance, Isolated from Modern Freshwater Microbialites.</title>
        <authorList>
            <person name="White R.A.III."/>
            <person name="Grassa C.J."/>
            <person name="Suttle C.A."/>
        </authorList>
    </citation>
    <scope>NUCLEOTIDE SEQUENCE [LARGE SCALE GENOMIC DNA]</scope>
    <source>
        <strain evidence="1 2">RW-2</strain>
    </source>
</reference>
<organism evidence="1 2">
    <name type="scientific">Exiguobacterium chiriqhucha RW-2</name>
    <dbReference type="NCBI Taxonomy" id="1345023"/>
    <lineage>
        <taxon>Bacteria</taxon>
        <taxon>Bacillati</taxon>
        <taxon>Bacillota</taxon>
        <taxon>Bacilli</taxon>
        <taxon>Bacillales</taxon>
        <taxon>Bacillales Family XII. Incertae Sedis</taxon>
        <taxon>Exiguobacterium</taxon>
    </lineage>
</organism>
<accession>U1N698</accession>
<protein>
    <submittedName>
        <fullName evidence="1">Uncharacterized protein</fullName>
    </submittedName>
</protein>
<comment type="caution">
    <text evidence="1">The sequence shown here is derived from an EMBL/GenBank/DDBJ whole genome shotgun (WGS) entry which is preliminary data.</text>
</comment>
<dbReference type="Proteomes" id="UP000016464">
    <property type="component" value="Unassembled WGS sequence"/>
</dbReference>
<proteinExistence type="predicted"/>
<sequence length="190" mass="21680">MSERLIIEIAFQGETVANAYYRWGGLPSAALDLTKSILTKLRTSKEQELIPRIYYALASTGAVMDSDDNDHLTALGYEFEKVDPRKQSDGLISFAKEMPFGGDYELTICLEDLTANLESLLKYWELDQHSEAFRYMNLKRHEMPTTEWKMDLTKLSEGDVTELDKVCQKAVSTQSLFVVKGRNELFDSPF</sequence>